<keyword evidence="1" id="KW-0472">Membrane</keyword>
<name>F0X0A9_9STRA</name>
<dbReference type="AlphaFoldDB" id="F0X0A9"/>
<organism evidence="2">
    <name type="scientific">Albugo laibachii Nc14</name>
    <dbReference type="NCBI Taxonomy" id="890382"/>
    <lineage>
        <taxon>Eukaryota</taxon>
        <taxon>Sar</taxon>
        <taxon>Stramenopiles</taxon>
        <taxon>Oomycota</taxon>
        <taxon>Peronosporomycetes</taxon>
        <taxon>Albuginales</taxon>
        <taxon>Albuginaceae</taxon>
        <taxon>Albugo</taxon>
    </lineage>
</organism>
<feature type="transmembrane region" description="Helical" evidence="1">
    <location>
        <begin position="20"/>
        <end position="38"/>
    </location>
</feature>
<gene>
    <name evidence="2" type="primary">AlNc14C474G11846</name>
    <name evidence="2" type="ORF">ALNC14_133360</name>
</gene>
<accession>F0X0A9</accession>
<sequence>MWRKGKKAVFSDSAFWIPGWWLDAIFGLYCFTPVFMPLKNFSSMMSLLANSKVCTTFNNRVDWGIKCVEYS</sequence>
<reference evidence="2" key="2">
    <citation type="submission" date="2011-02" db="EMBL/GenBank/DDBJ databases">
        <authorList>
            <person name="MacLean D."/>
        </authorList>
    </citation>
    <scope>NUCLEOTIDE SEQUENCE</scope>
</reference>
<keyword evidence="1" id="KW-0812">Transmembrane</keyword>
<proteinExistence type="predicted"/>
<dbReference type="HOGENOM" id="CLU_2745345_0_0_1"/>
<evidence type="ECO:0000313" key="2">
    <source>
        <dbReference type="EMBL" id="CCA27192.1"/>
    </source>
</evidence>
<reference evidence="2" key="1">
    <citation type="journal article" date="2011" name="PLoS Biol.">
        <title>Gene gain and loss during evolution of obligate parasitism in the white rust pathogen of Arabidopsis thaliana.</title>
        <authorList>
            <person name="Kemen E."/>
            <person name="Gardiner A."/>
            <person name="Schultz-Larsen T."/>
            <person name="Kemen A.C."/>
            <person name="Balmuth A.L."/>
            <person name="Robert-Seilaniantz A."/>
            <person name="Bailey K."/>
            <person name="Holub E."/>
            <person name="Studholme D.J."/>
            <person name="Maclean D."/>
            <person name="Jones J.D."/>
        </authorList>
    </citation>
    <scope>NUCLEOTIDE SEQUENCE</scope>
</reference>
<evidence type="ECO:0000256" key="1">
    <source>
        <dbReference type="SAM" id="Phobius"/>
    </source>
</evidence>
<keyword evidence="1" id="KW-1133">Transmembrane helix</keyword>
<protein>
    <submittedName>
        <fullName evidence="2">AlNc14C474G11846 protein</fullName>
    </submittedName>
</protein>
<dbReference type="EMBL" id="FR824515">
    <property type="protein sequence ID" value="CCA27192.1"/>
    <property type="molecule type" value="Genomic_DNA"/>
</dbReference>